<feature type="domain" description="Laminin G" evidence="13">
    <location>
        <begin position="1178"/>
        <end position="1381"/>
    </location>
</feature>
<dbReference type="CDD" id="cd00110">
    <property type="entry name" value="LamG"/>
    <property type="match status" value="4"/>
</dbReference>
<evidence type="ECO:0000256" key="5">
    <source>
        <dbReference type="ARBA" id="ARBA00022729"/>
    </source>
</evidence>
<reference evidence="15 16" key="1">
    <citation type="submission" date="2022-01" db="EMBL/GenBank/DDBJ databases">
        <title>A chromosomal length assembly of Cordylochernes scorpioides.</title>
        <authorList>
            <person name="Zeh D."/>
            <person name="Zeh J."/>
        </authorList>
    </citation>
    <scope>NUCLEOTIDE SEQUENCE [LARGE SCALE GENOMIC DNA]</scope>
    <source>
        <strain evidence="15">IN4F17</strain>
        <tissue evidence="15">Whole Body</tissue>
    </source>
</reference>
<evidence type="ECO:0000256" key="11">
    <source>
        <dbReference type="SAM" id="Phobius"/>
    </source>
</evidence>
<keyword evidence="4 11" id="KW-0812">Transmembrane</keyword>
<keyword evidence="6 11" id="KW-1133">Transmembrane helix</keyword>
<dbReference type="PANTHER" id="PTHR15036:SF91">
    <property type="entry name" value="NEUREXIN-4"/>
    <property type="match status" value="1"/>
</dbReference>
<keyword evidence="8" id="KW-1015">Disulfide bond</keyword>
<dbReference type="Gene3D" id="2.60.120.260">
    <property type="entry name" value="Galactose-binding domain-like"/>
    <property type="match status" value="1"/>
</dbReference>
<dbReference type="InterPro" id="IPR000742">
    <property type="entry name" value="EGF"/>
</dbReference>
<dbReference type="InterPro" id="IPR008979">
    <property type="entry name" value="Galactose-bd-like_sf"/>
</dbReference>
<feature type="domain" description="Laminin G" evidence="13">
    <location>
        <begin position="132"/>
        <end position="307"/>
    </location>
</feature>
<dbReference type="SMART" id="SM00181">
    <property type="entry name" value="EGF"/>
    <property type="match status" value="2"/>
</dbReference>
<keyword evidence="16" id="KW-1185">Reference proteome</keyword>
<evidence type="ECO:0000256" key="3">
    <source>
        <dbReference type="ARBA" id="ARBA00022536"/>
    </source>
</evidence>
<dbReference type="Proteomes" id="UP001235939">
    <property type="component" value="Chromosome 17"/>
</dbReference>
<dbReference type="SMART" id="SM00282">
    <property type="entry name" value="LamG"/>
    <property type="match status" value="4"/>
</dbReference>
<dbReference type="EMBL" id="CP092879">
    <property type="protein sequence ID" value="UYV79517.1"/>
    <property type="molecule type" value="Genomic_DNA"/>
</dbReference>
<feature type="region of interest" description="Disordered" evidence="10">
    <location>
        <begin position="1449"/>
        <end position="1485"/>
    </location>
</feature>
<dbReference type="CDD" id="cd00054">
    <property type="entry name" value="EGF_CA"/>
    <property type="match status" value="2"/>
</dbReference>
<dbReference type="InterPro" id="IPR050372">
    <property type="entry name" value="Neurexin-related_CASP"/>
</dbReference>
<dbReference type="Gene3D" id="3.30.420.10">
    <property type="entry name" value="Ribonuclease H-like superfamily/Ribonuclease H"/>
    <property type="match status" value="1"/>
</dbReference>
<evidence type="ECO:0000256" key="10">
    <source>
        <dbReference type="SAM" id="MobiDB-lite"/>
    </source>
</evidence>
<dbReference type="InterPro" id="IPR000421">
    <property type="entry name" value="FA58C"/>
</dbReference>
<keyword evidence="3 9" id="KW-0245">EGF-like domain</keyword>
<dbReference type="SUPFAM" id="SSF49899">
    <property type="entry name" value="Concanavalin A-like lectins/glucanases"/>
    <property type="match status" value="4"/>
</dbReference>
<dbReference type="InterPro" id="IPR013320">
    <property type="entry name" value="ConA-like_dom_sf"/>
</dbReference>
<evidence type="ECO:0000256" key="9">
    <source>
        <dbReference type="PROSITE-ProRule" id="PRU00076"/>
    </source>
</evidence>
<comment type="caution">
    <text evidence="9">Lacks conserved residue(s) required for the propagation of feature annotation.</text>
</comment>
<dbReference type="Gene3D" id="2.60.120.1000">
    <property type="match status" value="1"/>
</dbReference>
<evidence type="ECO:0000313" key="15">
    <source>
        <dbReference type="EMBL" id="UYV79517.1"/>
    </source>
</evidence>
<organism evidence="15 16">
    <name type="scientific">Cordylochernes scorpioides</name>
    <dbReference type="NCBI Taxonomy" id="51811"/>
    <lineage>
        <taxon>Eukaryota</taxon>
        <taxon>Metazoa</taxon>
        <taxon>Ecdysozoa</taxon>
        <taxon>Arthropoda</taxon>
        <taxon>Chelicerata</taxon>
        <taxon>Arachnida</taxon>
        <taxon>Pseudoscorpiones</taxon>
        <taxon>Cheliferoidea</taxon>
        <taxon>Chernetidae</taxon>
        <taxon>Cordylochernes</taxon>
    </lineage>
</organism>
<name>A0ABY6LH53_9ARAC</name>
<dbReference type="Pfam" id="PF00754">
    <property type="entry name" value="F5_F8_type_C"/>
    <property type="match status" value="1"/>
</dbReference>
<dbReference type="SUPFAM" id="SSF49785">
    <property type="entry name" value="Galactose-binding domain-like"/>
    <property type="match status" value="1"/>
</dbReference>
<comment type="subcellular location">
    <subcellularLocation>
        <location evidence="1">Membrane</location>
        <topology evidence="1">Single-pass type I membrane protein</topology>
    </subcellularLocation>
</comment>
<dbReference type="InterPro" id="IPR038717">
    <property type="entry name" value="Tc1-like_DDE_dom"/>
</dbReference>
<dbReference type="Gene3D" id="2.60.120.200">
    <property type="match status" value="4"/>
</dbReference>
<evidence type="ECO:0000256" key="6">
    <source>
        <dbReference type="ARBA" id="ARBA00022989"/>
    </source>
</evidence>
<dbReference type="PROSITE" id="PS50026">
    <property type="entry name" value="EGF_3"/>
    <property type="match status" value="2"/>
</dbReference>
<evidence type="ECO:0000256" key="1">
    <source>
        <dbReference type="ARBA" id="ARBA00004479"/>
    </source>
</evidence>
<feature type="domain" description="EGF-like" evidence="14">
    <location>
        <begin position="493"/>
        <end position="530"/>
    </location>
</feature>
<sequence>MTSLQLNGSVPSRSAGPGAWTSEHNDYYQYITIWLDSQKSISHIATQGRAYTREFVTEFAILTSVDGDRWRAYTGSNHATQLFPGNVDGESVKMNYFETPIIAQYIRINPTRWRDRISLRIELYGCDYVAESINLDGQGYVIKDLGLKPMSSQAEEVRLRIRTSRASGVVLYSRGTQGDVLALQMLDSRMLLNLDLSGDGMFASLAAGSLLDDNLWHDVALSRRGRDITLTVDRVSVQATLRTDMTQLDLNRQLFIGGVPNFNQEGLEAHTNFTGCLENLYLNHVDIFSERKHSREYKNVGEILTSCTYERVVSFTFPTQESYLKIPSRTMDTMNVSLDFRTYNEDGLLLYQKFSPGFVKLRLDKGRIKIELQGKGTPVVVIEPFDLHGEEHRRLKGCVLTGFLNDGLWHRIMLIFGSRDRIELHLDGKPSITTRRFSMMTGEQYLLGGGVYGTTGFIGCMRYVFIEGRYISFFNLSPGKYVRSQVEFDACHMVDKCTPNPCEHNGICRQNWKEFSCDCSQTGYTGAVCHIPLYPLSCQAYQIDNPKEKRADITIDLDGSGPLDPFPVSCEFRYQEKPLTILHHKNERTTDVKGFSKPGSFIQDIVYEADMAQIVELVNRSLTCYQSLRYDCFNSRLFNTPVPDNAPFEPFSWWVSRSNQKMDYWGGSLPGSRKCNCGLYGTCKQPGTYCNCDALGYGWLSDGGEITQREYLPVRQLRFGDTGATTDQKRGRYTLGPLVCTGDNLFDNVITFRYDDATVDLPTFDMSHSGDIYFHFKTTAENGVMIHSTGPTDYIKVVLSVKSGGVTGGDQIKFLYMAGNSPKGVSVETSYKLNDDNWHSVRVERNRKEARVIVDGSLTGEVREKAGGRRALYLTSPLVVGANTNYREGYVGCIAALMLNGQLVDLRGIAERQAPLYGVSPGCVGKCASNPCLNNGTCLERYSGYDCDCQWTAFKGPICADEPFPVDWLLFGLHSCRPLRRLPLTPPNRRQRLEWCRARSTWMTEWHRVVFSDESRFCLSSDSRRVRVWRRRGERSNPAAIVERPTVRQRGIMVWGAIAYDSRSLLLRIQGTMTAQRYVDDVLRPVTLPYLQGVPNALYQQDNARPHTARISQQALQDVQMLPWPPYSPDLSPIEHVWDIIGRRLHALPQPRSEDELWHMFIFYVRDLWAKMTRVWAEIGVNLGLDTYIRYDFEEEISTLEEYIRVQFITTDRTGMILGVSSKSGEYFNLMMSTSGHLRLVFDYGFERHEIIIKKQNFALGQNHDLTIRRSEKGSKITIKGDVESGVQVDNYDPIVHKYKIDDKADAQFNGLKSIYVGRNDNICGCCVLTETMLTGEGFMGCISRVQFDDHFPLRRFFQESRRANVRSFPSNITAMREDNCGIEPIVYPTEIPESRPVPPLPPGVYYGAHRAMPADESAVLGGVLVVLLVAVILMAFLISRYIHRQKGEYRTHEDTGAKDAPDADTAVIHSRTGPEVPRKKEWFI</sequence>
<dbReference type="InterPro" id="IPR036397">
    <property type="entry name" value="RNaseH_sf"/>
</dbReference>
<accession>A0ABY6LH53</accession>
<feature type="transmembrane region" description="Helical" evidence="11">
    <location>
        <begin position="1419"/>
        <end position="1439"/>
    </location>
</feature>
<evidence type="ECO:0000259" key="12">
    <source>
        <dbReference type="PROSITE" id="PS50022"/>
    </source>
</evidence>
<protein>
    <submittedName>
        <fullName evidence="15">CNTNAP1</fullName>
    </submittedName>
</protein>
<feature type="compositionally biased region" description="Basic and acidic residues" evidence="10">
    <location>
        <begin position="1449"/>
        <end position="1462"/>
    </location>
</feature>
<dbReference type="SMART" id="SM00231">
    <property type="entry name" value="FA58C"/>
    <property type="match status" value="1"/>
</dbReference>
<evidence type="ECO:0000256" key="4">
    <source>
        <dbReference type="ARBA" id="ARBA00022692"/>
    </source>
</evidence>
<feature type="domain" description="F5/8 type C" evidence="12">
    <location>
        <begin position="1"/>
        <end position="126"/>
    </location>
</feature>
<dbReference type="Pfam" id="PF02210">
    <property type="entry name" value="Laminin_G_2"/>
    <property type="match status" value="4"/>
</dbReference>
<evidence type="ECO:0000256" key="2">
    <source>
        <dbReference type="ARBA" id="ARBA00010241"/>
    </source>
</evidence>
<dbReference type="Pfam" id="PF13358">
    <property type="entry name" value="DDE_3"/>
    <property type="match status" value="1"/>
</dbReference>
<dbReference type="PROSITE" id="PS50022">
    <property type="entry name" value="FA58C_3"/>
    <property type="match status" value="1"/>
</dbReference>
<feature type="domain" description="Laminin G" evidence="13">
    <location>
        <begin position="313"/>
        <end position="491"/>
    </location>
</feature>
<dbReference type="Gene3D" id="2.10.25.10">
    <property type="entry name" value="Laminin"/>
    <property type="match status" value="2"/>
</dbReference>
<feature type="domain" description="Laminin G" evidence="13">
    <location>
        <begin position="748"/>
        <end position="923"/>
    </location>
</feature>
<dbReference type="Pfam" id="PF00008">
    <property type="entry name" value="EGF"/>
    <property type="match status" value="2"/>
</dbReference>
<gene>
    <name evidence="15" type="ORF">LAZ67_17002960</name>
</gene>
<proteinExistence type="inferred from homology"/>
<evidence type="ECO:0000259" key="13">
    <source>
        <dbReference type="PROSITE" id="PS50025"/>
    </source>
</evidence>
<evidence type="ECO:0000259" key="14">
    <source>
        <dbReference type="PROSITE" id="PS50026"/>
    </source>
</evidence>
<keyword evidence="7 11" id="KW-0472">Membrane</keyword>
<dbReference type="PANTHER" id="PTHR15036">
    <property type="entry name" value="PIKACHURIN-LIKE PROTEIN"/>
    <property type="match status" value="1"/>
</dbReference>
<evidence type="ECO:0000313" key="16">
    <source>
        <dbReference type="Proteomes" id="UP001235939"/>
    </source>
</evidence>
<dbReference type="SUPFAM" id="SSF57196">
    <property type="entry name" value="EGF/Laminin"/>
    <property type="match status" value="1"/>
</dbReference>
<dbReference type="PROSITE" id="PS50025">
    <property type="entry name" value="LAM_G_DOMAIN"/>
    <property type="match status" value="4"/>
</dbReference>
<keyword evidence="5" id="KW-0732">Signal</keyword>
<evidence type="ECO:0000256" key="7">
    <source>
        <dbReference type="ARBA" id="ARBA00023136"/>
    </source>
</evidence>
<dbReference type="PROSITE" id="PS01286">
    <property type="entry name" value="FA58C_2"/>
    <property type="match status" value="1"/>
</dbReference>
<evidence type="ECO:0000256" key="8">
    <source>
        <dbReference type="ARBA" id="ARBA00023157"/>
    </source>
</evidence>
<feature type="domain" description="EGF-like" evidence="14">
    <location>
        <begin position="924"/>
        <end position="960"/>
    </location>
</feature>
<dbReference type="InterPro" id="IPR001791">
    <property type="entry name" value="Laminin_G"/>
</dbReference>
<dbReference type="CDD" id="cd00057">
    <property type="entry name" value="FA58C"/>
    <property type="match status" value="1"/>
</dbReference>
<comment type="similarity">
    <text evidence="2">Belongs to the neurexin family.</text>
</comment>